<dbReference type="GO" id="GO:0015031">
    <property type="term" value="P:protein transport"/>
    <property type="evidence" value="ECO:0007669"/>
    <property type="project" value="UniProtKB-KW"/>
</dbReference>
<dbReference type="GO" id="GO:0000145">
    <property type="term" value="C:exocyst"/>
    <property type="evidence" value="ECO:0007669"/>
    <property type="project" value="InterPro"/>
</dbReference>
<keyword evidence="7" id="KW-1185">Reference proteome</keyword>
<comment type="similarity">
    <text evidence="1 3">Belongs to the EXO70 family.</text>
</comment>
<dbReference type="SUPFAM" id="SSF74788">
    <property type="entry name" value="Cullin repeat-like"/>
    <property type="match status" value="1"/>
</dbReference>
<proteinExistence type="inferred from homology"/>
<evidence type="ECO:0000256" key="4">
    <source>
        <dbReference type="SAM" id="MobiDB-lite"/>
    </source>
</evidence>
<dbReference type="Pfam" id="PF20669">
    <property type="entry name" value="Exo70_N"/>
    <property type="match status" value="1"/>
</dbReference>
<dbReference type="GO" id="GO:0005546">
    <property type="term" value="F:phosphatidylinositol-4,5-bisphosphate binding"/>
    <property type="evidence" value="ECO:0007669"/>
    <property type="project" value="InterPro"/>
</dbReference>
<evidence type="ECO:0000256" key="3">
    <source>
        <dbReference type="RuleBase" id="RU365026"/>
    </source>
</evidence>
<evidence type="ECO:0000313" key="7">
    <source>
        <dbReference type="Proteomes" id="UP001374535"/>
    </source>
</evidence>
<dbReference type="InterPro" id="IPR046364">
    <property type="entry name" value="Exo70_C"/>
</dbReference>
<sequence>MRSRKNGMPCLVPIWGKDELLGSSCEVESGVFPPEPPAMEMSSRMNEVEHVSPADGVPELAKELERMVDRYSSGRINFVWDDEESEDEDKSLLQFLDMVDRISAASSSLSSSSSSSSGVIAYQEELDQIAFVLEKAMSLLEKHLSHLLHDDPKSKTPNKSFSFNSPSYLSSVPESPSPRPPQQDHHTQDPFNFSPQKISTLNKIATAMISAGYHIECYLVFASFRRTAFRTTLRTFGFGNTRMEDLCKMSWESLEAEIATWNQVVWHCTTVLFKSERKLYESIFPDHPSISQNLFCDLARQVIVHLLNFAQCAVLTKWTTEKLFKFLDMYETLREDVVGGSYLESGAKELAYEADTARDMIVEAIMAMFCDLKNSIKNDNERIPVPNGAVHPLTRYVMNYLKYACEYKDTLEEVFEQGERINEKEVNEVEDVEKRKNSGFAVQLMSIMDLLDANVERKSQLYRDDALRYFFLMNNGRYVVQKVKGCEELHELMGDNWCRRRQSGLRLYHKCYQRETWTKVLQCLKPEGLQQETGNKVSKQLVKERFKYFNRMFEEIHKCQSCWMVSDQQLQSELRVSISSLVIPAYRSFVGRFKQHLKSTRHIDKYIKYHPDDIELLIDDFFAGNAASMPRRRS</sequence>
<evidence type="ECO:0000256" key="1">
    <source>
        <dbReference type="ARBA" id="ARBA00006756"/>
    </source>
</evidence>
<dbReference type="Pfam" id="PF03081">
    <property type="entry name" value="Exo70_C"/>
    <property type="match status" value="1"/>
</dbReference>
<keyword evidence="2 3" id="KW-0813">Transport</keyword>
<dbReference type="PANTHER" id="PTHR12542">
    <property type="entry name" value="EXOCYST COMPLEX PROTEIN EXO70"/>
    <property type="match status" value="1"/>
</dbReference>
<dbReference type="InterPro" id="IPR016159">
    <property type="entry name" value="Cullin_repeat-like_dom_sf"/>
</dbReference>
<evidence type="ECO:0000259" key="5">
    <source>
        <dbReference type="Pfam" id="PF03081"/>
    </source>
</evidence>
<dbReference type="InterPro" id="IPR004140">
    <property type="entry name" value="Exo70"/>
</dbReference>
<reference evidence="6 7" key="1">
    <citation type="journal article" date="2023" name="Life. Sci Alliance">
        <title>Evolutionary insights into 3D genome organization and epigenetic landscape of Vigna mungo.</title>
        <authorList>
            <person name="Junaid A."/>
            <person name="Singh B."/>
            <person name="Bhatia S."/>
        </authorList>
    </citation>
    <scope>NUCLEOTIDE SEQUENCE [LARGE SCALE GENOMIC DNA]</scope>
    <source>
        <strain evidence="6">Urdbean</strain>
    </source>
</reference>
<dbReference type="GO" id="GO:0006887">
    <property type="term" value="P:exocytosis"/>
    <property type="evidence" value="ECO:0007669"/>
    <property type="project" value="UniProtKB-KW"/>
</dbReference>
<keyword evidence="3" id="KW-0268">Exocytosis</keyword>
<feature type="region of interest" description="Disordered" evidence="4">
    <location>
        <begin position="166"/>
        <end position="193"/>
    </location>
</feature>
<feature type="domain" description="Exocyst complex subunit Exo70 C-terminal" evidence="5">
    <location>
        <begin position="260"/>
        <end position="620"/>
    </location>
</feature>
<comment type="function">
    <text evidence="3">Component of the exocyst complex.</text>
</comment>
<dbReference type="PANTHER" id="PTHR12542:SF127">
    <property type="entry name" value="EXOCYST COMPLEX COMPONENT EXO70C1"/>
    <property type="match status" value="1"/>
</dbReference>
<dbReference type="Gene3D" id="1.20.1280.170">
    <property type="entry name" value="Exocyst complex component Exo70"/>
    <property type="match status" value="1"/>
</dbReference>
<keyword evidence="3" id="KW-0653">Protein transport</keyword>
<evidence type="ECO:0000256" key="2">
    <source>
        <dbReference type="ARBA" id="ARBA00022448"/>
    </source>
</evidence>
<dbReference type="AlphaFoldDB" id="A0AAQ3RK26"/>
<dbReference type="Proteomes" id="UP001374535">
    <property type="component" value="Chromosome 10"/>
</dbReference>
<accession>A0AAQ3RK26</accession>
<evidence type="ECO:0000313" key="6">
    <source>
        <dbReference type="EMBL" id="WVY94690.1"/>
    </source>
</evidence>
<dbReference type="EMBL" id="CP144691">
    <property type="protein sequence ID" value="WVY94690.1"/>
    <property type="molecule type" value="Genomic_DNA"/>
</dbReference>
<protein>
    <recommendedName>
        <fullName evidence="3">Exocyst subunit Exo70 family protein</fullName>
    </recommendedName>
</protein>
<name>A0AAQ3RK26_VIGMU</name>
<gene>
    <name evidence="6" type="ORF">V8G54_033778</name>
</gene>
<organism evidence="6 7">
    <name type="scientific">Vigna mungo</name>
    <name type="common">Black gram</name>
    <name type="synonym">Phaseolus mungo</name>
    <dbReference type="NCBI Taxonomy" id="3915"/>
    <lineage>
        <taxon>Eukaryota</taxon>
        <taxon>Viridiplantae</taxon>
        <taxon>Streptophyta</taxon>
        <taxon>Embryophyta</taxon>
        <taxon>Tracheophyta</taxon>
        <taxon>Spermatophyta</taxon>
        <taxon>Magnoliopsida</taxon>
        <taxon>eudicotyledons</taxon>
        <taxon>Gunneridae</taxon>
        <taxon>Pentapetalae</taxon>
        <taxon>rosids</taxon>
        <taxon>fabids</taxon>
        <taxon>Fabales</taxon>
        <taxon>Fabaceae</taxon>
        <taxon>Papilionoideae</taxon>
        <taxon>50 kb inversion clade</taxon>
        <taxon>NPAAA clade</taxon>
        <taxon>indigoferoid/millettioid clade</taxon>
        <taxon>Phaseoleae</taxon>
        <taxon>Vigna</taxon>
    </lineage>
</organism>